<organism evidence="1">
    <name type="scientific">marine sediment metagenome</name>
    <dbReference type="NCBI Taxonomy" id="412755"/>
    <lineage>
        <taxon>unclassified sequences</taxon>
        <taxon>metagenomes</taxon>
        <taxon>ecological metagenomes</taxon>
    </lineage>
</organism>
<gene>
    <name evidence="1" type="ORF">LCGC14_2998510</name>
</gene>
<accession>A0A0F8Z9B3</accession>
<feature type="non-terminal residue" evidence="1">
    <location>
        <position position="86"/>
    </location>
</feature>
<dbReference type="AlphaFoldDB" id="A0A0F8Z9B3"/>
<protein>
    <submittedName>
        <fullName evidence="1">Uncharacterized protein</fullName>
    </submittedName>
</protein>
<evidence type="ECO:0000313" key="1">
    <source>
        <dbReference type="EMBL" id="KKK63019.1"/>
    </source>
</evidence>
<comment type="caution">
    <text evidence="1">The sequence shown here is derived from an EMBL/GenBank/DDBJ whole genome shotgun (WGS) entry which is preliminary data.</text>
</comment>
<proteinExistence type="predicted"/>
<sequence>MIFANPIAGLSAGLGASTPDTKRLRAAMNVLATAQGDKNLSPCDPSAASCPADGDVDKQVVFGLFYAAGRLLGKVPGADELTNSLQ</sequence>
<reference evidence="1" key="1">
    <citation type="journal article" date="2015" name="Nature">
        <title>Complex archaea that bridge the gap between prokaryotes and eukaryotes.</title>
        <authorList>
            <person name="Spang A."/>
            <person name="Saw J.H."/>
            <person name="Jorgensen S.L."/>
            <person name="Zaremba-Niedzwiedzka K."/>
            <person name="Martijn J."/>
            <person name="Lind A.E."/>
            <person name="van Eijk R."/>
            <person name="Schleper C."/>
            <person name="Guy L."/>
            <person name="Ettema T.J."/>
        </authorList>
    </citation>
    <scope>NUCLEOTIDE SEQUENCE</scope>
</reference>
<name>A0A0F8Z9B3_9ZZZZ</name>
<dbReference type="EMBL" id="LAZR01061715">
    <property type="protein sequence ID" value="KKK63019.1"/>
    <property type="molecule type" value="Genomic_DNA"/>
</dbReference>